<evidence type="ECO:0000313" key="1">
    <source>
        <dbReference type="EMBL" id="ESA05892.1"/>
    </source>
</evidence>
<accession>U9TEN9</accession>
<dbReference type="VEuPathDB" id="FungiDB:RhiirFUN_017487"/>
<dbReference type="HOGENOM" id="CLU_021542_3_0_1"/>
<reference evidence="1" key="1">
    <citation type="submission" date="2013-07" db="EMBL/GenBank/DDBJ databases">
        <title>The genome of an arbuscular mycorrhizal fungus provides insights into the evolution of the oldest plant symbiosis.</title>
        <authorList>
            <consortium name="DOE Joint Genome Institute"/>
            <person name="Tisserant E."/>
            <person name="Malbreil M."/>
            <person name="Kuo A."/>
            <person name="Kohler A."/>
            <person name="Symeonidi A."/>
            <person name="Balestrini R."/>
            <person name="Charron P."/>
            <person name="Duensing N."/>
            <person name="Frei-dit-Frey N."/>
            <person name="Gianinazzi-Pearson V."/>
            <person name="Gilbert B."/>
            <person name="Handa Y."/>
            <person name="Hijri M."/>
            <person name="Kaul R."/>
            <person name="Kawaguchi M."/>
            <person name="Krajinski F."/>
            <person name="Lammers P."/>
            <person name="Lapierre D."/>
            <person name="Masclaux F.G."/>
            <person name="Murat C."/>
            <person name="Morin E."/>
            <person name="Ndikumana S."/>
            <person name="Pagni M."/>
            <person name="Petitpierre D."/>
            <person name="Requena N."/>
            <person name="Rosikiewicz P."/>
            <person name="Riley R."/>
            <person name="Saito K."/>
            <person name="San Clemente H."/>
            <person name="Shapiro H."/>
            <person name="van Tuinen D."/>
            <person name="Becard G."/>
            <person name="Bonfante P."/>
            <person name="Paszkowski U."/>
            <person name="Shachar-Hill Y."/>
            <person name="Young J.P."/>
            <person name="Sanders I.R."/>
            <person name="Henrissat B."/>
            <person name="Rensing S.A."/>
            <person name="Grigoriev I.V."/>
            <person name="Corradi N."/>
            <person name="Roux C."/>
            <person name="Martin F."/>
        </authorList>
    </citation>
    <scope>NUCLEOTIDE SEQUENCE</scope>
    <source>
        <strain evidence="1">DAOM 197198</strain>
    </source>
</reference>
<organism evidence="1">
    <name type="scientific">Rhizophagus irregularis (strain DAOM 181602 / DAOM 197198 / MUCL 43194)</name>
    <name type="common">Arbuscular mycorrhizal fungus</name>
    <name type="synonym">Glomus intraradices</name>
    <dbReference type="NCBI Taxonomy" id="747089"/>
    <lineage>
        <taxon>Eukaryota</taxon>
        <taxon>Fungi</taxon>
        <taxon>Fungi incertae sedis</taxon>
        <taxon>Mucoromycota</taxon>
        <taxon>Glomeromycotina</taxon>
        <taxon>Glomeromycetes</taxon>
        <taxon>Glomerales</taxon>
        <taxon>Glomeraceae</taxon>
        <taxon>Rhizophagus</taxon>
    </lineage>
</organism>
<dbReference type="EMBL" id="KI292375">
    <property type="protein sequence ID" value="ESA05892.1"/>
    <property type="molecule type" value="Genomic_DNA"/>
</dbReference>
<sequence>MIIISEIEIWERMIKWELVQNPKLPSDLKVLPYKKFLPKDLYKNLLNYDDTKKSEFHTVEEVESNNIDSKIITIQYAELISKWIDKLEIIDKLTTSYEFKLLYRDSRDGCIIDSINFVKFVKINSIPP</sequence>
<dbReference type="AlphaFoldDB" id="U9TEN9"/>
<gene>
    <name evidence="1" type="ORF">GLOINDRAFT_34911</name>
</gene>
<protein>
    <submittedName>
        <fullName evidence="1">Uncharacterized protein</fullName>
    </submittedName>
</protein>
<name>U9TEN9_RHIID</name>
<proteinExistence type="predicted"/>